<dbReference type="KEGG" id="adu:107490470"/>
<organism evidence="8 9">
    <name type="scientific">Arachis duranensis</name>
    <name type="common">Wild peanut</name>
    <dbReference type="NCBI Taxonomy" id="130453"/>
    <lineage>
        <taxon>Eukaryota</taxon>
        <taxon>Viridiplantae</taxon>
        <taxon>Streptophyta</taxon>
        <taxon>Embryophyta</taxon>
        <taxon>Tracheophyta</taxon>
        <taxon>Spermatophyta</taxon>
        <taxon>Magnoliopsida</taxon>
        <taxon>eudicotyledons</taxon>
        <taxon>Gunneridae</taxon>
        <taxon>Pentapetalae</taxon>
        <taxon>rosids</taxon>
        <taxon>fabids</taxon>
        <taxon>Fabales</taxon>
        <taxon>Fabaceae</taxon>
        <taxon>Papilionoideae</taxon>
        <taxon>50 kb inversion clade</taxon>
        <taxon>dalbergioids sensu lato</taxon>
        <taxon>Dalbergieae</taxon>
        <taxon>Pterocarpus clade</taxon>
        <taxon>Arachis</taxon>
    </lineage>
</organism>
<dbReference type="PROSITE" id="PS50158">
    <property type="entry name" value="ZF_CCHC"/>
    <property type="match status" value="1"/>
</dbReference>
<feature type="compositionally biased region" description="Low complexity" evidence="5">
    <location>
        <begin position="509"/>
        <end position="534"/>
    </location>
</feature>
<dbReference type="Proteomes" id="UP000515211">
    <property type="component" value="Chromosome 5"/>
</dbReference>
<feature type="compositionally biased region" description="Polar residues" evidence="5">
    <location>
        <begin position="497"/>
        <end position="508"/>
    </location>
</feature>
<feature type="domain" description="CCHC-type" evidence="6">
    <location>
        <begin position="438"/>
        <end position="452"/>
    </location>
</feature>
<protein>
    <submittedName>
        <fullName evidence="9">Uncharacterized protein LOC107490470</fullName>
    </submittedName>
</protein>
<dbReference type="GO" id="GO:0003676">
    <property type="term" value="F:nucleic acid binding"/>
    <property type="evidence" value="ECO:0007669"/>
    <property type="project" value="InterPro"/>
</dbReference>
<evidence type="ECO:0000256" key="2">
    <source>
        <dbReference type="ARBA" id="ARBA00022771"/>
    </source>
</evidence>
<evidence type="ECO:0000313" key="8">
    <source>
        <dbReference type="Proteomes" id="UP000515211"/>
    </source>
</evidence>
<dbReference type="InterPro" id="IPR007527">
    <property type="entry name" value="Znf_SWIM"/>
</dbReference>
<reference evidence="9" key="2">
    <citation type="submission" date="2025-08" db="UniProtKB">
        <authorList>
            <consortium name="RefSeq"/>
        </authorList>
    </citation>
    <scope>IDENTIFICATION</scope>
    <source>
        <tissue evidence="9">Whole plant</tissue>
    </source>
</reference>
<keyword evidence="2 4" id="KW-0863">Zinc-finger</keyword>
<evidence type="ECO:0000313" key="9">
    <source>
        <dbReference type="RefSeq" id="XP_015966739.1"/>
    </source>
</evidence>
<keyword evidence="3" id="KW-0862">Zinc</keyword>
<name>A0A6P4DGJ8_ARADU</name>
<feature type="region of interest" description="Disordered" evidence="5">
    <location>
        <begin position="446"/>
        <end position="613"/>
    </location>
</feature>
<feature type="compositionally biased region" description="Low complexity" evidence="5">
    <location>
        <begin position="567"/>
        <end position="578"/>
    </location>
</feature>
<dbReference type="PROSITE" id="PS50966">
    <property type="entry name" value="ZF_SWIM"/>
    <property type="match status" value="1"/>
</dbReference>
<dbReference type="GeneID" id="107490470"/>
<evidence type="ECO:0000256" key="3">
    <source>
        <dbReference type="ARBA" id="ARBA00022833"/>
    </source>
</evidence>
<evidence type="ECO:0000256" key="5">
    <source>
        <dbReference type="SAM" id="MobiDB-lite"/>
    </source>
</evidence>
<gene>
    <name evidence="9" type="primary">LOC107490470</name>
</gene>
<dbReference type="InterPro" id="IPR001878">
    <property type="entry name" value="Znf_CCHC"/>
</dbReference>
<dbReference type="Pfam" id="PF04434">
    <property type="entry name" value="SWIM"/>
    <property type="match status" value="1"/>
</dbReference>
<keyword evidence="8" id="KW-1185">Reference proteome</keyword>
<dbReference type="AlphaFoldDB" id="A0A6P4DGJ8"/>
<dbReference type="PANTHER" id="PTHR31973">
    <property type="entry name" value="POLYPROTEIN, PUTATIVE-RELATED"/>
    <property type="match status" value="1"/>
</dbReference>
<dbReference type="RefSeq" id="XP_015966739.1">
    <property type="nucleotide sequence ID" value="XM_016111253.1"/>
</dbReference>
<reference evidence="8" key="1">
    <citation type="journal article" date="2016" name="Nat. Genet.">
        <title>The genome sequences of Arachis duranensis and Arachis ipaensis, the diploid ancestors of cultivated peanut.</title>
        <authorList>
            <person name="Bertioli D.J."/>
            <person name="Cannon S.B."/>
            <person name="Froenicke L."/>
            <person name="Huang G."/>
            <person name="Farmer A.D."/>
            <person name="Cannon E.K."/>
            <person name="Liu X."/>
            <person name="Gao D."/>
            <person name="Clevenger J."/>
            <person name="Dash S."/>
            <person name="Ren L."/>
            <person name="Moretzsohn M.C."/>
            <person name="Shirasawa K."/>
            <person name="Huang W."/>
            <person name="Vidigal B."/>
            <person name="Abernathy B."/>
            <person name="Chu Y."/>
            <person name="Niederhuth C.E."/>
            <person name="Umale P."/>
            <person name="Araujo A.C."/>
            <person name="Kozik A."/>
            <person name="Kim K.D."/>
            <person name="Burow M.D."/>
            <person name="Varshney R.K."/>
            <person name="Wang X."/>
            <person name="Zhang X."/>
            <person name="Barkley N."/>
            <person name="Guimaraes P.M."/>
            <person name="Isobe S."/>
            <person name="Guo B."/>
            <person name="Liao B."/>
            <person name="Stalker H.T."/>
            <person name="Schmitz R.J."/>
            <person name="Scheffler B.E."/>
            <person name="Leal-Bertioli S.C."/>
            <person name="Xun X."/>
            <person name="Jackson S.A."/>
            <person name="Michelmore R."/>
            <person name="Ozias-Akins P."/>
        </authorList>
    </citation>
    <scope>NUCLEOTIDE SEQUENCE [LARGE SCALE GENOMIC DNA]</scope>
    <source>
        <strain evidence="8">cv. V14167</strain>
    </source>
</reference>
<keyword evidence="1" id="KW-0479">Metal-binding</keyword>
<dbReference type="InterPro" id="IPR006564">
    <property type="entry name" value="Znf_PMZ"/>
</dbReference>
<proteinExistence type="predicted"/>
<dbReference type="SMART" id="SM00575">
    <property type="entry name" value="ZnF_PMZ"/>
    <property type="match status" value="1"/>
</dbReference>
<evidence type="ECO:0000256" key="1">
    <source>
        <dbReference type="ARBA" id="ARBA00022723"/>
    </source>
</evidence>
<feature type="domain" description="SWIM-type" evidence="7">
    <location>
        <begin position="317"/>
        <end position="358"/>
    </location>
</feature>
<dbReference type="InterPro" id="IPR018289">
    <property type="entry name" value="MULE_transposase_dom"/>
</dbReference>
<dbReference type="PANTHER" id="PTHR31973:SF187">
    <property type="entry name" value="MUTATOR TRANSPOSASE MUDRA PROTEIN"/>
    <property type="match status" value="1"/>
</dbReference>
<sequence length="613" mass="70194">MVYRAVREAKDKIMGNEVEQYGKLRDYLMEIHRSNPRSTALLDVIPQPQAPPTFDKMYICFDACKRGFKSGCRPLIHLDGAFLKTYHGGQLLSAVAQDANNQFYVVAFAVARSESKESWKWFLTLLQEDIGDVQQHGWNFMSDMQKGLMPALKEIMPNAHVRNCVVHMWKNFINRFKDLYIRETVWECAKCTTVAEFKTKMKRLKEVNQDAWSYLMKFEPATWVRAYFSHGPKVDNLTNNMCESFNSKITKYRCKPILTMCEEVRCYLMRRMVQHKRLIDCHHGKLAPVQEKRLKRLVKPSNKWTAEWIGDNERKRFEVTYKGSKLDVDLIKHTCTCNRWQLTGMPCTHAVAAIRKRHDNMEDYVHPWLCMESLKKTYEHFIQPVTSEEFWIRSDQTRPAAPVIKRPIGRPKVHNRQKDPAETVIEGEKLRRSFYATCSKCGQTGHNYKTCKGAPSNPNWKLKTRKPKKKTQDNLSLVVIPLSQSAPEAEGEEHDSATPTNQNHSTTFTTPDVAQQQPAPQVASVTTTAAPATQGQVPFKPPARVPARPSNKTFRPKQPIRRKSDGKQQVQKSQQPSVEAVEGPSDEALAAASSGTKRVFQVIPTPGTNNSKK</sequence>
<accession>A0A6P4DGJ8</accession>
<evidence type="ECO:0000259" key="6">
    <source>
        <dbReference type="PROSITE" id="PS50158"/>
    </source>
</evidence>
<evidence type="ECO:0000256" key="4">
    <source>
        <dbReference type="PROSITE-ProRule" id="PRU00047"/>
    </source>
</evidence>
<dbReference type="GO" id="GO:0008270">
    <property type="term" value="F:zinc ion binding"/>
    <property type="evidence" value="ECO:0007669"/>
    <property type="project" value="UniProtKB-KW"/>
</dbReference>
<dbReference type="Pfam" id="PF10551">
    <property type="entry name" value="MULE"/>
    <property type="match status" value="1"/>
</dbReference>
<evidence type="ECO:0000259" key="7">
    <source>
        <dbReference type="PROSITE" id="PS50966"/>
    </source>
</evidence>